<evidence type="ECO:0000256" key="1">
    <source>
        <dbReference type="SAM" id="MobiDB-lite"/>
    </source>
</evidence>
<feature type="transmembrane region" description="Helical" evidence="2">
    <location>
        <begin position="605"/>
        <end position="628"/>
    </location>
</feature>
<dbReference type="PROSITE" id="PS00973">
    <property type="entry name" value="USP_2"/>
    <property type="match status" value="1"/>
</dbReference>
<feature type="region of interest" description="Disordered" evidence="1">
    <location>
        <begin position="318"/>
        <end position="342"/>
    </location>
</feature>
<feature type="compositionally biased region" description="Acidic residues" evidence="1">
    <location>
        <begin position="526"/>
        <end position="536"/>
    </location>
</feature>
<keyword evidence="5" id="KW-1185">Reference proteome</keyword>
<reference evidence="4 5" key="1">
    <citation type="submission" date="2024-09" db="EMBL/GenBank/DDBJ databases">
        <title>A chromosome-level genome assembly of Gray's grenadier anchovy, Coilia grayii.</title>
        <authorList>
            <person name="Fu Z."/>
        </authorList>
    </citation>
    <scope>NUCLEOTIDE SEQUENCE [LARGE SCALE GENOMIC DNA]</scope>
    <source>
        <strain evidence="4">G4</strain>
        <tissue evidence="4">Muscle</tissue>
    </source>
</reference>
<keyword evidence="2" id="KW-0472">Membrane</keyword>
<keyword evidence="2" id="KW-0812">Transmembrane</keyword>
<evidence type="ECO:0000256" key="2">
    <source>
        <dbReference type="SAM" id="Phobius"/>
    </source>
</evidence>
<dbReference type="SUPFAM" id="SSF54001">
    <property type="entry name" value="Cysteine proteinases"/>
    <property type="match status" value="1"/>
</dbReference>
<protein>
    <recommendedName>
        <fullName evidence="3">USP domain-containing protein</fullName>
    </recommendedName>
</protein>
<dbReference type="InterPro" id="IPR018200">
    <property type="entry name" value="USP_CS"/>
</dbReference>
<feature type="domain" description="USP" evidence="3">
    <location>
        <begin position="1"/>
        <end position="259"/>
    </location>
</feature>
<dbReference type="SUPFAM" id="SSF50104">
    <property type="entry name" value="Translation proteins SH3-like domain"/>
    <property type="match status" value="1"/>
</dbReference>
<comment type="caution">
    <text evidence="4">The sequence shown here is derived from an EMBL/GenBank/DDBJ whole genome shotgun (WGS) entry which is preliminary data.</text>
</comment>
<dbReference type="AlphaFoldDB" id="A0ABD1IYK2"/>
<feature type="region of interest" description="Disordered" evidence="1">
    <location>
        <begin position="264"/>
        <end position="285"/>
    </location>
</feature>
<feature type="compositionally biased region" description="Acidic residues" evidence="1">
    <location>
        <begin position="545"/>
        <end position="555"/>
    </location>
</feature>
<accession>A0ABD1IYK2</accession>
<keyword evidence="2" id="KW-1133">Transmembrane helix</keyword>
<dbReference type="InterPro" id="IPR008991">
    <property type="entry name" value="Translation_prot_SH3-like_sf"/>
</dbReference>
<dbReference type="Gene3D" id="2.30.30.30">
    <property type="match status" value="1"/>
</dbReference>
<dbReference type="EMBL" id="JBHFQA010000022">
    <property type="protein sequence ID" value="KAL2079330.1"/>
    <property type="molecule type" value="Genomic_DNA"/>
</dbReference>
<dbReference type="InterPro" id="IPR038765">
    <property type="entry name" value="Papain-like_cys_pep_sf"/>
</dbReference>
<dbReference type="Gene3D" id="3.90.70.10">
    <property type="entry name" value="Cysteine proteinases"/>
    <property type="match status" value="1"/>
</dbReference>
<evidence type="ECO:0000313" key="5">
    <source>
        <dbReference type="Proteomes" id="UP001591681"/>
    </source>
</evidence>
<dbReference type="PANTHER" id="PTHR24006:SF899">
    <property type="entry name" value="UBIQUITIN CARBOXYL-TERMINAL HYDROLASE"/>
    <property type="match status" value="1"/>
</dbReference>
<organism evidence="4 5">
    <name type="scientific">Coilia grayii</name>
    <name type="common">Gray's grenadier anchovy</name>
    <dbReference type="NCBI Taxonomy" id="363190"/>
    <lineage>
        <taxon>Eukaryota</taxon>
        <taxon>Metazoa</taxon>
        <taxon>Chordata</taxon>
        <taxon>Craniata</taxon>
        <taxon>Vertebrata</taxon>
        <taxon>Euteleostomi</taxon>
        <taxon>Actinopterygii</taxon>
        <taxon>Neopterygii</taxon>
        <taxon>Teleostei</taxon>
        <taxon>Clupei</taxon>
        <taxon>Clupeiformes</taxon>
        <taxon>Clupeoidei</taxon>
        <taxon>Engraulidae</taxon>
        <taxon>Coilinae</taxon>
        <taxon>Coilia</taxon>
    </lineage>
</organism>
<proteinExistence type="predicted"/>
<dbReference type="Pfam" id="PF00443">
    <property type="entry name" value="UCH"/>
    <property type="match status" value="1"/>
</dbReference>
<evidence type="ECO:0000259" key="3">
    <source>
        <dbReference type="PROSITE" id="PS50235"/>
    </source>
</evidence>
<sequence length="634" mass="71446">MTKEFTEAVERLHGTSNNNEILYQLHQLFENLKGEPKCVSTVEIVKCLSIKNVCEQQDAVEWIEKILNDVPSDVSQVFKGTLRKSLRCLKKDHGESHEDTSFFSIPLAIDSRNNFVFNVVDGLKAFFQTTKFDEGDWLYCDDCDEKTDTEISLSIQKYPAILILHLKRFYFDYMKMGYEKDSCPMDIPSMLTYFEDCTYDLYGVINHSGVYGGGHYDAYIKSPENNHWYCFNDSQVTKITDKDFLERSRTAYVIVYRKRESLPSSTQQEGSITESSAEEALETAAGNEGQVNIPEEVQKTTAVENHLSQDVVWAEQTNTSASPGKHTRTRLCKPKAGPNRKEDWRIRGNQSVRDKSSCFCKTGLTRKVLCKPQHCSKKVSPKLQRSRKTRPTSITPGTLLVLRTGRHQGKRVVFLKHLPSGLLLLTGPYALNQVPLSRASPDSVTATADRVDISGVSIPETVTATADRVDISGVSTTEKATGTAARVDISGINIPDSVTATAARVDISGGDTGSLLWRRHRKPEEGGGEESLEQQMEELRKPEEGGGEESLEQQMEELRKPEEEGGEEILELQREELKTAEELKRNQRVVDAQVLPCNRKVRQGWIIWIMLLFLLVMLHLAAVNFDLLTFDSLM</sequence>
<feature type="region of interest" description="Disordered" evidence="1">
    <location>
        <begin position="517"/>
        <end position="555"/>
    </location>
</feature>
<dbReference type="InterPro" id="IPR001394">
    <property type="entry name" value="Peptidase_C19_UCH"/>
</dbReference>
<dbReference type="Proteomes" id="UP001591681">
    <property type="component" value="Unassembled WGS sequence"/>
</dbReference>
<gene>
    <name evidence="4" type="ORF">ACEWY4_025074</name>
</gene>
<dbReference type="InterPro" id="IPR050164">
    <property type="entry name" value="Peptidase_C19"/>
</dbReference>
<name>A0ABD1IYK2_9TELE</name>
<dbReference type="InterPro" id="IPR014722">
    <property type="entry name" value="Rib_uL2_dom2"/>
</dbReference>
<dbReference type="PANTHER" id="PTHR24006">
    <property type="entry name" value="UBIQUITIN CARBOXYL-TERMINAL HYDROLASE"/>
    <property type="match status" value="1"/>
</dbReference>
<dbReference type="InterPro" id="IPR028889">
    <property type="entry name" value="USP"/>
</dbReference>
<evidence type="ECO:0000313" key="4">
    <source>
        <dbReference type="EMBL" id="KAL2079330.1"/>
    </source>
</evidence>
<dbReference type="PROSITE" id="PS50235">
    <property type="entry name" value="USP_3"/>
    <property type="match status" value="1"/>
</dbReference>